<dbReference type="EMBL" id="JANLCJ010000590">
    <property type="protein sequence ID" value="MCS5737312.1"/>
    <property type="molecule type" value="Genomic_DNA"/>
</dbReference>
<name>A0ABT2HBM1_9MICO</name>
<evidence type="ECO:0000313" key="1">
    <source>
        <dbReference type="EMBL" id="MCS5737312.1"/>
    </source>
</evidence>
<dbReference type="Proteomes" id="UP001165586">
    <property type="component" value="Unassembled WGS sequence"/>
</dbReference>
<reference evidence="1" key="1">
    <citation type="submission" date="2022-08" db="EMBL/GenBank/DDBJ databases">
        <authorList>
            <person name="Deng Y."/>
            <person name="Han X.-F."/>
            <person name="Zhang Y.-Q."/>
        </authorList>
    </citation>
    <scope>NUCLEOTIDE SEQUENCE</scope>
    <source>
        <strain evidence="1">CPCC 203386</strain>
    </source>
</reference>
<dbReference type="Gene3D" id="3.30.1380.10">
    <property type="match status" value="1"/>
</dbReference>
<dbReference type="RefSeq" id="WP_259543666.1">
    <property type="nucleotide sequence ID" value="NZ_JANLCJ010000590.1"/>
</dbReference>
<dbReference type="SUPFAM" id="SSF55166">
    <property type="entry name" value="Hedgehog/DD-peptidase"/>
    <property type="match status" value="1"/>
</dbReference>
<accession>A0ABT2HBM1</accession>
<protein>
    <submittedName>
        <fullName evidence="1">Uncharacterized protein</fullName>
    </submittedName>
</protein>
<comment type="caution">
    <text evidence="1">The sequence shown here is derived from an EMBL/GenBank/DDBJ whole genome shotgun (WGS) entry which is preliminary data.</text>
</comment>
<feature type="non-terminal residue" evidence="1">
    <location>
        <position position="63"/>
    </location>
</feature>
<sequence length="63" mass="7023">MLNERSKKNLIGVKPQLVKVIELAASRLPFVVTEGLRTPAKQKQLLAEKKTQTLESRHLTGDA</sequence>
<keyword evidence="2" id="KW-1185">Reference proteome</keyword>
<evidence type="ECO:0000313" key="2">
    <source>
        <dbReference type="Proteomes" id="UP001165586"/>
    </source>
</evidence>
<gene>
    <name evidence="1" type="ORF">N1032_26635</name>
</gene>
<dbReference type="InterPro" id="IPR009045">
    <property type="entry name" value="Zn_M74/Hedgehog-like"/>
</dbReference>
<organism evidence="1 2">
    <name type="scientific">Herbiconiux daphne</name>
    <dbReference type="NCBI Taxonomy" id="2970914"/>
    <lineage>
        <taxon>Bacteria</taxon>
        <taxon>Bacillati</taxon>
        <taxon>Actinomycetota</taxon>
        <taxon>Actinomycetes</taxon>
        <taxon>Micrococcales</taxon>
        <taxon>Microbacteriaceae</taxon>
        <taxon>Herbiconiux</taxon>
    </lineage>
</organism>
<proteinExistence type="predicted"/>